<dbReference type="AlphaFoldDB" id="A0A2U3PRD7"/>
<protein>
    <submittedName>
        <fullName evidence="1">Uncharacterized protein</fullName>
    </submittedName>
</protein>
<gene>
    <name evidence="1" type="ORF">BRAD3257_0549</name>
</gene>
<evidence type="ECO:0000313" key="2">
    <source>
        <dbReference type="Proteomes" id="UP000246085"/>
    </source>
</evidence>
<organism evidence="1 2">
    <name type="scientific">Bradyrhizobium vignae</name>
    <dbReference type="NCBI Taxonomy" id="1549949"/>
    <lineage>
        <taxon>Bacteria</taxon>
        <taxon>Pseudomonadati</taxon>
        <taxon>Pseudomonadota</taxon>
        <taxon>Alphaproteobacteria</taxon>
        <taxon>Hyphomicrobiales</taxon>
        <taxon>Nitrobacteraceae</taxon>
        <taxon>Bradyrhizobium</taxon>
    </lineage>
</organism>
<dbReference type="EMBL" id="LS398110">
    <property type="protein sequence ID" value="SPP91713.1"/>
    <property type="molecule type" value="Genomic_DNA"/>
</dbReference>
<name>A0A2U3PRD7_9BRAD</name>
<sequence>MIVVGWSDFAMGSHLQARRTGTCRAMPQGGKSTQRNKISIFKGLTLPFCAARLIAGQNLACESAKNAVLNALRYEFGARPIDMPQRR</sequence>
<dbReference type="Proteomes" id="UP000246085">
    <property type="component" value="Chromosome BRAD3257"/>
</dbReference>
<proteinExistence type="predicted"/>
<reference evidence="1 2" key="1">
    <citation type="submission" date="2018-03" db="EMBL/GenBank/DDBJ databases">
        <authorList>
            <person name="Gully D."/>
        </authorList>
    </citation>
    <scope>NUCLEOTIDE SEQUENCE [LARGE SCALE GENOMIC DNA]</scope>
    <source>
        <strain evidence="1">ORS3257</strain>
    </source>
</reference>
<evidence type="ECO:0000313" key="1">
    <source>
        <dbReference type="EMBL" id="SPP91713.1"/>
    </source>
</evidence>
<accession>A0A2U3PRD7</accession>
<dbReference type="KEGG" id="bvz:BRAD3257_0549"/>